<feature type="region of interest" description="Disordered" evidence="1">
    <location>
        <begin position="290"/>
        <end position="405"/>
    </location>
</feature>
<protein>
    <submittedName>
        <fullName evidence="3">Uncharacterized protein</fullName>
    </submittedName>
</protein>
<dbReference type="SUPFAM" id="SSF51695">
    <property type="entry name" value="PLC-like phosphodiesterases"/>
    <property type="match status" value="1"/>
</dbReference>
<gene>
    <name evidence="3" type="ORF">G7Z17_g12628</name>
</gene>
<dbReference type="PANTHER" id="PTHR13593">
    <property type="match status" value="1"/>
</dbReference>
<dbReference type="AlphaFoldDB" id="A0A9P5L2X8"/>
<feature type="compositionally biased region" description="Low complexity" evidence="1">
    <location>
        <begin position="304"/>
        <end position="315"/>
    </location>
</feature>
<feature type="compositionally biased region" description="Basic and acidic residues" evidence="1">
    <location>
        <begin position="130"/>
        <end position="147"/>
    </location>
</feature>
<dbReference type="InterPro" id="IPR051057">
    <property type="entry name" value="PI-PLC_domain"/>
</dbReference>
<keyword evidence="4" id="KW-1185">Reference proteome</keyword>
<feature type="signal peptide" evidence="2">
    <location>
        <begin position="1"/>
        <end position="28"/>
    </location>
</feature>
<keyword evidence="2" id="KW-0732">Signal</keyword>
<dbReference type="InterPro" id="IPR017946">
    <property type="entry name" value="PLC-like_Pdiesterase_TIM-brl"/>
</dbReference>
<evidence type="ECO:0000256" key="1">
    <source>
        <dbReference type="SAM" id="MobiDB-lite"/>
    </source>
</evidence>
<evidence type="ECO:0000256" key="2">
    <source>
        <dbReference type="SAM" id="SignalP"/>
    </source>
</evidence>
<proteinExistence type="predicted"/>
<feature type="compositionally biased region" description="Basic and acidic residues" evidence="1">
    <location>
        <begin position="390"/>
        <end position="404"/>
    </location>
</feature>
<dbReference type="OrthoDB" id="1046782at2759"/>
<dbReference type="PANTHER" id="PTHR13593:SF143">
    <property type="entry name" value="PHOSPHATIDYLINOSITOL-SPECIFIC PHOSPHOLIPASE C X DOMAIN-CONTAINING PROTEIN"/>
    <property type="match status" value="1"/>
</dbReference>
<dbReference type="Gene3D" id="3.20.20.190">
    <property type="entry name" value="Phosphatidylinositol (PI) phosphodiesterase"/>
    <property type="match status" value="1"/>
</dbReference>
<organism evidence="3 4">
    <name type="scientific">Cylindrodendrum hubeiense</name>
    <dbReference type="NCBI Taxonomy" id="595255"/>
    <lineage>
        <taxon>Eukaryota</taxon>
        <taxon>Fungi</taxon>
        <taxon>Dikarya</taxon>
        <taxon>Ascomycota</taxon>
        <taxon>Pezizomycotina</taxon>
        <taxon>Sordariomycetes</taxon>
        <taxon>Hypocreomycetidae</taxon>
        <taxon>Hypocreales</taxon>
        <taxon>Nectriaceae</taxon>
        <taxon>Cylindrodendrum</taxon>
    </lineage>
</organism>
<accession>A0A9P5L2X8</accession>
<dbReference type="EMBL" id="JAANBB010000595">
    <property type="protein sequence ID" value="KAF7538450.1"/>
    <property type="molecule type" value="Genomic_DNA"/>
</dbReference>
<dbReference type="Proteomes" id="UP000722485">
    <property type="component" value="Unassembled WGS sequence"/>
</dbReference>
<evidence type="ECO:0000313" key="3">
    <source>
        <dbReference type="EMBL" id="KAF7538450.1"/>
    </source>
</evidence>
<dbReference type="GO" id="GO:0006629">
    <property type="term" value="P:lipid metabolic process"/>
    <property type="evidence" value="ECO:0007669"/>
    <property type="project" value="InterPro"/>
</dbReference>
<name>A0A9P5L2X8_9HYPO</name>
<evidence type="ECO:0000313" key="4">
    <source>
        <dbReference type="Proteomes" id="UP000722485"/>
    </source>
</evidence>
<sequence length="868" mass="96932">MVSRQNMGSVSLRLIFLLLGPLTVIVNGLPTPMRPPDANATALQTVKEQDIVGNKFYYGPKYNGGYPDNVLRQLAQLQRPQLPAIRRPKPISTESAASSGIGPHTPFDKPFIGPNIPAIGNPDTFLGQDSKAEQKSKPEQKARREQNEEPEQIQEFTVHGENEPDGIPSVPRLTVGFGSYSSTGNKKAPIPLAARAEKRDKGQRKENSESRPFTLRDKDDTPVQPPKPQPSGFMKHTLGLILPKFLFDPITINASGEPTPLPSNIHPIYDTPERPQIIRPSEYRGPLTIPGIPFVYDTPEDSGESSSLSKSSISSTEYTTNTGEEPIPSPSNIHPVYDTPERPQIIRPSDYQEPLAIPRPKLPIAYGTPKDSGESISLNRPAIFSNENNHTSEDDRELSKRETSPDDTYLTEWSTIITLVNATPYRWRKGYSHSYQLEMWDKRFPEYIEPGQSHRIFSSLGQGNILTDSAGEVAYHLEGTSKPMSFLIQRRKGKKHHMFIRFLENLETKANDKGAHFDLGWHMFPGGSTFILAGKEGDFVSTDPPKGWMQALLPEIGHVPLREIVMPRAHHAGMSKGNVRIGVGQAANTLCQTKTVSHQIEQLGVRVLDVRPILFEKVYRAAHGTMILGGWNGMLGETVQEIAEAVHAFHKSYPGELIILDLSTPDTGHLDGGLKEMTDSDIQGLYDILVKWTNPLVLPDNEDITQWPLKRFIGNKKSGTIIRISQAWADRKGFPGGKHGFVADKNFPMNHRWSDKNQGDAMFNDQIDYIRRNKPRRNSRLFHADWLLTQSVGQAIFPIKSINEMALETYGGLYHNLWNATTDETYPNWIATDNIHSSELTSFVVALNHCFVARRCGDLGGKVKKLRG</sequence>
<comment type="caution">
    <text evidence="3">The sequence shown here is derived from an EMBL/GenBank/DDBJ whole genome shotgun (WGS) entry which is preliminary data.</text>
</comment>
<feature type="compositionally biased region" description="Basic and acidic residues" evidence="1">
    <location>
        <begin position="195"/>
        <end position="221"/>
    </location>
</feature>
<feature type="region of interest" description="Disordered" evidence="1">
    <location>
        <begin position="83"/>
        <end position="233"/>
    </location>
</feature>
<dbReference type="GO" id="GO:0008081">
    <property type="term" value="F:phosphoric diester hydrolase activity"/>
    <property type="evidence" value="ECO:0007669"/>
    <property type="project" value="InterPro"/>
</dbReference>
<feature type="chain" id="PRO_5040299229" evidence="2">
    <location>
        <begin position="29"/>
        <end position="868"/>
    </location>
</feature>
<reference evidence="3" key="1">
    <citation type="submission" date="2020-03" db="EMBL/GenBank/DDBJ databases">
        <title>Draft Genome Sequence of Cylindrodendrum hubeiense.</title>
        <authorList>
            <person name="Buettner E."/>
            <person name="Kellner H."/>
        </authorList>
    </citation>
    <scope>NUCLEOTIDE SEQUENCE</scope>
    <source>
        <strain evidence="3">IHI 201604</strain>
    </source>
</reference>